<keyword evidence="5 6" id="KW-0067">ATP-binding</keyword>
<gene>
    <name evidence="6 8" type="primary">ispE</name>
    <name evidence="8" type="ORF">FYJ80_00810</name>
</gene>
<dbReference type="GO" id="GO:0016114">
    <property type="term" value="P:terpenoid biosynthetic process"/>
    <property type="evidence" value="ECO:0007669"/>
    <property type="project" value="UniProtKB-UniRule"/>
</dbReference>
<comment type="function">
    <text evidence="6">Catalyzes the phosphorylation of the position 2 hydroxy group of 4-diphosphocytidyl-2C-methyl-D-erythritol.</text>
</comment>
<comment type="caution">
    <text evidence="8">The sequence shown here is derived from an EMBL/GenBank/DDBJ whole genome shotgun (WGS) entry which is preliminary data.</text>
</comment>
<comment type="catalytic activity">
    <reaction evidence="6">
        <text>4-CDP-2-C-methyl-D-erythritol + ATP = 4-CDP-2-C-methyl-D-erythritol 2-phosphate + ADP + H(+)</text>
        <dbReference type="Rhea" id="RHEA:18437"/>
        <dbReference type="ChEBI" id="CHEBI:15378"/>
        <dbReference type="ChEBI" id="CHEBI:30616"/>
        <dbReference type="ChEBI" id="CHEBI:57823"/>
        <dbReference type="ChEBI" id="CHEBI:57919"/>
        <dbReference type="ChEBI" id="CHEBI:456216"/>
        <dbReference type="EC" id="2.7.1.148"/>
    </reaction>
</comment>
<keyword evidence="6" id="KW-0414">Isoprene biosynthesis</keyword>
<organism evidence="8 9">
    <name type="scientific">Bullifex porci</name>
    <dbReference type="NCBI Taxonomy" id="2606638"/>
    <lineage>
        <taxon>Bacteria</taxon>
        <taxon>Pseudomonadati</taxon>
        <taxon>Spirochaetota</taxon>
        <taxon>Spirochaetia</taxon>
        <taxon>Spirochaetales</taxon>
        <taxon>Spirochaetaceae</taxon>
        <taxon>Bullifex</taxon>
    </lineage>
</organism>
<dbReference type="PANTHER" id="PTHR43527">
    <property type="entry name" value="4-DIPHOSPHOCYTIDYL-2-C-METHYL-D-ERYTHRITOL KINASE, CHLOROPLASTIC"/>
    <property type="match status" value="1"/>
</dbReference>
<dbReference type="InterPro" id="IPR004424">
    <property type="entry name" value="IspE"/>
</dbReference>
<reference evidence="8 9" key="1">
    <citation type="submission" date="2019-08" db="EMBL/GenBank/DDBJ databases">
        <title>In-depth cultivation of the pig gut microbiome towards novel bacterial diversity and tailored functional studies.</title>
        <authorList>
            <person name="Wylensek D."/>
            <person name="Hitch T.C.A."/>
            <person name="Clavel T."/>
        </authorList>
    </citation>
    <scope>NUCLEOTIDE SEQUENCE [LARGE SCALE GENOMIC DNA]</scope>
    <source>
        <strain evidence="8 9">NM-380-WT-3C1</strain>
    </source>
</reference>
<dbReference type="AlphaFoldDB" id="A0A7X2TPE6"/>
<protein>
    <recommendedName>
        <fullName evidence="1 6">4-diphosphocytidyl-2-C-methyl-D-erythritol kinase</fullName>
        <shortName evidence="6">CMK</shortName>
        <ecNumber evidence="6">2.7.1.148</ecNumber>
    </recommendedName>
    <alternativeName>
        <fullName evidence="6">4-(cytidine-5'-diphospho)-2-C-methyl-D-erythritol kinase</fullName>
    </alternativeName>
</protein>
<dbReference type="GO" id="GO:0005524">
    <property type="term" value="F:ATP binding"/>
    <property type="evidence" value="ECO:0007669"/>
    <property type="project" value="UniProtKB-UniRule"/>
</dbReference>
<dbReference type="EC" id="2.7.1.148" evidence="6"/>
<dbReference type="Gene3D" id="3.30.230.10">
    <property type="match status" value="1"/>
</dbReference>
<feature type="active site" evidence="6">
    <location>
        <position position="12"/>
    </location>
</feature>
<evidence type="ECO:0000256" key="1">
    <source>
        <dbReference type="ARBA" id="ARBA00017473"/>
    </source>
</evidence>
<dbReference type="HAMAP" id="MF_00061">
    <property type="entry name" value="IspE"/>
    <property type="match status" value="1"/>
</dbReference>
<dbReference type="RefSeq" id="WP_154424227.1">
    <property type="nucleotide sequence ID" value="NZ_VUNN01000001.1"/>
</dbReference>
<dbReference type="PIRSF" id="PIRSF010376">
    <property type="entry name" value="IspE"/>
    <property type="match status" value="1"/>
</dbReference>
<evidence type="ECO:0000256" key="6">
    <source>
        <dbReference type="HAMAP-Rule" id="MF_00061"/>
    </source>
</evidence>
<dbReference type="Proteomes" id="UP000460549">
    <property type="component" value="Unassembled WGS sequence"/>
</dbReference>
<comment type="similarity">
    <text evidence="6">Belongs to the GHMP kinase family. IspE subfamily.</text>
</comment>
<dbReference type="SUPFAM" id="SSF54211">
    <property type="entry name" value="Ribosomal protein S5 domain 2-like"/>
    <property type="match status" value="1"/>
</dbReference>
<comment type="pathway">
    <text evidence="6">Isoprenoid biosynthesis; isopentenyl diphosphate biosynthesis via DXP pathway; isopentenyl diphosphate from 1-deoxy-D-xylulose 5-phosphate: step 3/6.</text>
</comment>
<keyword evidence="9" id="KW-1185">Reference proteome</keyword>
<proteinExistence type="inferred from homology"/>
<name>A0A7X2TPE6_9SPIO</name>
<dbReference type="InterPro" id="IPR020568">
    <property type="entry name" value="Ribosomal_Su5_D2-typ_SF"/>
</dbReference>
<evidence type="ECO:0000256" key="5">
    <source>
        <dbReference type="ARBA" id="ARBA00022840"/>
    </source>
</evidence>
<evidence type="ECO:0000256" key="3">
    <source>
        <dbReference type="ARBA" id="ARBA00022741"/>
    </source>
</evidence>
<evidence type="ECO:0000256" key="2">
    <source>
        <dbReference type="ARBA" id="ARBA00022679"/>
    </source>
</evidence>
<dbReference type="InterPro" id="IPR014721">
    <property type="entry name" value="Ribsml_uS5_D2-typ_fold_subgr"/>
</dbReference>
<feature type="domain" description="GHMP kinase N-terminal" evidence="7">
    <location>
        <begin position="71"/>
        <end position="146"/>
    </location>
</feature>
<dbReference type="GO" id="GO:0019288">
    <property type="term" value="P:isopentenyl diphosphate biosynthetic process, methylerythritol 4-phosphate pathway"/>
    <property type="evidence" value="ECO:0007669"/>
    <property type="project" value="UniProtKB-UniRule"/>
</dbReference>
<keyword evidence="2 6" id="KW-0808">Transferase</keyword>
<dbReference type="GO" id="GO:0050515">
    <property type="term" value="F:4-(cytidine 5'-diphospho)-2-C-methyl-D-erythritol kinase activity"/>
    <property type="evidence" value="ECO:0007669"/>
    <property type="project" value="UniProtKB-UniRule"/>
</dbReference>
<dbReference type="NCBIfam" id="TIGR00154">
    <property type="entry name" value="ispE"/>
    <property type="match status" value="1"/>
</dbReference>
<feature type="binding site" evidence="6">
    <location>
        <begin position="97"/>
        <end position="107"/>
    </location>
    <ligand>
        <name>ATP</name>
        <dbReference type="ChEBI" id="CHEBI:30616"/>
    </ligand>
</feature>
<sequence length="280" mass="31522">MSAIYNERAYAKVNLGLRVLQKREDGFHPVKTIFHKINLFDDITLKISDSNNLKVKIFGNEEYIGSNVDLMEKACILFSDKTNIYFDIEIKIDKKIPFQAGLGGGSSDCATVLLTLNKHFNNVLTKAELLKIALMLGSDVPFFITGFDAAYGEGRGELLKEAEGVSYPIVILKKKGSLVSTKEAFKKLDERKCISSSFPSWPLKLELWKNNLVNDFDIIQPIRAEDEFKKLSSNASFDSTCGSGSCQFLVFESDKQLNNFLSLRCSYEMLVTKLRKSTLH</sequence>
<accession>A0A7X2TPE6</accession>
<feature type="active site" evidence="6">
    <location>
        <position position="139"/>
    </location>
</feature>
<evidence type="ECO:0000313" key="8">
    <source>
        <dbReference type="EMBL" id="MSU05329.1"/>
    </source>
</evidence>
<evidence type="ECO:0000313" key="9">
    <source>
        <dbReference type="Proteomes" id="UP000460549"/>
    </source>
</evidence>
<dbReference type="Pfam" id="PF00288">
    <property type="entry name" value="GHMP_kinases_N"/>
    <property type="match status" value="1"/>
</dbReference>
<dbReference type="InterPro" id="IPR036554">
    <property type="entry name" value="GHMP_kinase_C_sf"/>
</dbReference>
<evidence type="ECO:0000259" key="7">
    <source>
        <dbReference type="Pfam" id="PF00288"/>
    </source>
</evidence>
<dbReference type="PANTHER" id="PTHR43527:SF2">
    <property type="entry name" value="4-DIPHOSPHOCYTIDYL-2-C-METHYL-D-ERYTHRITOL KINASE, CHLOROPLASTIC"/>
    <property type="match status" value="1"/>
</dbReference>
<dbReference type="Gene3D" id="3.30.70.890">
    <property type="entry name" value="GHMP kinase, C-terminal domain"/>
    <property type="match status" value="1"/>
</dbReference>
<keyword evidence="3 6" id="KW-0547">Nucleotide-binding</keyword>
<dbReference type="UniPathway" id="UPA00056">
    <property type="reaction ID" value="UER00094"/>
</dbReference>
<dbReference type="InterPro" id="IPR006204">
    <property type="entry name" value="GHMP_kinase_N_dom"/>
</dbReference>
<keyword evidence="4 6" id="KW-0418">Kinase</keyword>
<dbReference type="EMBL" id="VUNN01000001">
    <property type="protein sequence ID" value="MSU05329.1"/>
    <property type="molecule type" value="Genomic_DNA"/>
</dbReference>
<evidence type="ECO:0000256" key="4">
    <source>
        <dbReference type="ARBA" id="ARBA00022777"/>
    </source>
</evidence>